<comment type="caution">
    <text evidence="7">The sequence shown here is derived from an EMBL/GenBank/DDBJ whole genome shotgun (WGS) entry which is preliminary data.</text>
</comment>
<comment type="similarity">
    <text evidence="4">Belongs to the Omp25/RopB family.</text>
</comment>
<evidence type="ECO:0000256" key="4">
    <source>
        <dbReference type="ARBA" id="ARBA00038306"/>
    </source>
</evidence>
<evidence type="ECO:0000313" key="8">
    <source>
        <dbReference type="Proteomes" id="UP001595683"/>
    </source>
</evidence>
<dbReference type="PANTHER" id="PTHR34001:SF3">
    <property type="entry name" value="BLL7405 PROTEIN"/>
    <property type="match status" value="1"/>
</dbReference>
<dbReference type="PANTHER" id="PTHR34001">
    <property type="entry name" value="BLL7405 PROTEIN"/>
    <property type="match status" value="1"/>
</dbReference>
<accession>A0ABV7V035</accession>
<keyword evidence="8" id="KW-1185">Reference proteome</keyword>
<evidence type="ECO:0000256" key="3">
    <source>
        <dbReference type="ARBA" id="ARBA00023136"/>
    </source>
</evidence>
<dbReference type="Pfam" id="PF13505">
    <property type="entry name" value="OMP_b-brl"/>
    <property type="match status" value="1"/>
</dbReference>
<evidence type="ECO:0000256" key="1">
    <source>
        <dbReference type="ARBA" id="ARBA00004370"/>
    </source>
</evidence>
<keyword evidence="3" id="KW-0472">Membrane</keyword>
<dbReference type="Proteomes" id="UP001595683">
    <property type="component" value="Unassembled WGS sequence"/>
</dbReference>
<reference evidence="8" key="1">
    <citation type="journal article" date="2019" name="Int. J. Syst. Evol. Microbiol.">
        <title>The Global Catalogue of Microorganisms (GCM) 10K type strain sequencing project: providing services to taxonomists for standard genome sequencing and annotation.</title>
        <authorList>
            <consortium name="The Broad Institute Genomics Platform"/>
            <consortium name="The Broad Institute Genome Sequencing Center for Infectious Disease"/>
            <person name="Wu L."/>
            <person name="Ma J."/>
        </authorList>
    </citation>
    <scope>NUCLEOTIDE SEQUENCE [LARGE SCALE GENOMIC DNA]</scope>
    <source>
        <strain evidence="8">KCTC 42224</strain>
    </source>
</reference>
<keyword evidence="2 5" id="KW-0732">Signal</keyword>
<dbReference type="InterPro" id="IPR051692">
    <property type="entry name" value="OMP-like"/>
</dbReference>
<feature type="domain" description="Outer membrane protein beta-barrel" evidence="6">
    <location>
        <begin position="8"/>
        <end position="226"/>
    </location>
</feature>
<protein>
    <submittedName>
        <fullName evidence="7">Outer membrane protein</fullName>
    </submittedName>
</protein>
<evidence type="ECO:0000256" key="2">
    <source>
        <dbReference type="ARBA" id="ARBA00022729"/>
    </source>
</evidence>
<dbReference type="SUPFAM" id="SSF56925">
    <property type="entry name" value="OMPA-like"/>
    <property type="match status" value="1"/>
</dbReference>
<evidence type="ECO:0000313" key="7">
    <source>
        <dbReference type="EMBL" id="MFC3670242.1"/>
    </source>
</evidence>
<feature type="signal peptide" evidence="5">
    <location>
        <begin position="1"/>
        <end position="22"/>
    </location>
</feature>
<dbReference type="InterPro" id="IPR027385">
    <property type="entry name" value="Beta-barrel_OMP"/>
</dbReference>
<evidence type="ECO:0000256" key="5">
    <source>
        <dbReference type="SAM" id="SignalP"/>
    </source>
</evidence>
<name>A0ABV7V035_9SPHN</name>
<dbReference type="Gene3D" id="2.40.160.20">
    <property type="match status" value="1"/>
</dbReference>
<dbReference type="InterPro" id="IPR011250">
    <property type="entry name" value="OMP/PagP_B-barrel"/>
</dbReference>
<proteinExistence type="inferred from homology"/>
<comment type="subcellular location">
    <subcellularLocation>
        <location evidence="1">Membrane</location>
    </subcellularLocation>
</comment>
<sequence length="226" mass="24428">MKTILASVVAVSAFAVAAPAFAQDMAGTPEAPNRTFSGPRVGAVLGYDISRSGSSVDNDNTRDQKQSIDGLLYGGEIGYDVPVGTNLVVGVEGEATGSTAKWTNTFEPNTFNLGRVSAGRDLYVGARVGYAMSPKAMLYVKGGYTNMHYKLQGSDGTTSEDYRLTTDGYRVGGGLEYAFSPKTFGKIEYRYSNYSRANFNFNGNTSDRFDIDTDRHQIVATYGLRF</sequence>
<dbReference type="EMBL" id="JBHRYE010000005">
    <property type="protein sequence ID" value="MFC3670242.1"/>
    <property type="molecule type" value="Genomic_DNA"/>
</dbReference>
<evidence type="ECO:0000259" key="6">
    <source>
        <dbReference type="Pfam" id="PF13505"/>
    </source>
</evidence>
<dbReference type="RefSeq" id="WP_191325941.1">
    <property type="nucleotide sequence ID" value="NZ_BMZP01000025.1"/>
</dbReference>
<organism evidence="7 8">
    <name type="scientific">Novosphingobium pokkalii</name>
    <dbReference type="NCBI Taxonomy" id="1770194"/>
    <lineage>
        <taxon>Bacteria</taxon>
        <taxon>Pseudomonadati</taxon>
        <taxon>Pseudomonadota</taxon>
        <taxon>Alphaproteobacteria</taxon>
        <taxon>Sphingomonadales</taxon>
        <taxon>Sphingomonadaceae</taxon>
        <taxon>Novosphingobium</taxon>
    </lineage>
</organism>
<feature type="chain" id="PRO_5045848821" evidence="5">
    <location>
        <begin position="23"/>
        <end position="226"/>
    </location>
</feature>
<gene>
    <name evidence="7" type="ORF">ACFOOT_02285</name>
</gene>